<evidence type="ECO:0000313" key="3">
    <source>
        <dbReference type="Proteomes" id="UP001286456"/>
    </source>
</evidence>
<accession>A0AAE0I6G0</accession>
<protein>
    <submittedName>
        <fullName evidence="2">Heterokaryon incompatibility protein-domain-containing protein</fullName>
    </submittedName>
</protein>
<proteinExistence type="predicted"/>
<dbReference type="InterPro" id="IPR010730">
    <property type="entry name" value="HET"/>
</dbReference>
<name>A0AAE0I6G0_9PEZI</name>
<dbReference type="Proteomes" id="UP001286456">
    <property type="component" value="Unassembled WGS sequence"/>
</dbReference>
<evidence type="ECO:0000259" key="1">
    <source>
        <dbReference type="Pfam" id="PF06985"/>
    </source>
</evidence>
<dbReference type="PANTHER" id="PTHR24148">
    <property type="entry name" value="ANKYRIN REPEAT DOMAIN-CONTAINING PROTEIN 39 HOMOLOG-RELATED"/>
    <property type="match status" value="1"/>
</dbReference>
<gene>
    <name evidence="2" type="ORF">B0T19DRAFT_493012</name>
</gene>
<feature type="domain" description="Heterokaryon incompatibility" evidence="1">
    <location>
        <begin position="129"/>
        <end position="304"/>
    </location>
</feature>
<evidence type="ECO:0000313" key="2">
    <source>
        <dbReference type="EMBL" id="KAK3319498.1"/>
    </source>
</evidence>
<dbReference type="PANTHER" id="PTHR24148:SF64">
    <property type="entry name" value="HETEROKARYON INCOMPATIBILITY DOMAIN-CONTAINING PROTEIN"/>
    <property type="match status" value="1"/>
</dbReference>
<dbReference type="EMBL" id="JAUEPO010000006">
    <property type="protein sequence ID" value="KAK3319498.1"/>
    <property type="molecule type" value="Genomic_DNA"/>
</dbReference>
<dbReference type="AlphaFoldDB" id="A0AAE0I6G0"/>
<sequence>MDPYYLTNSPARPLLSIVTYAFGAVIDYQYEALRGNEIRLITLRPGNFDDNILVRLSHVPLLPSRDYSSERMRLEQVAETLPSDWRVFEVPDGPDFEYKRTSWVHSHESVSKFSYEKPGRGRVHRNHDYEALSYTWGSEADKETISVESSSSLSASSMPSTDTALRTRRLDITRNLASALRHLRYPDRERTLWIDAISINQGDDSEREQQVWRMTDIYRSAYRVVIWLGAGGQNSSLALSTLEHLAHEIVRDVKSGHAFKSPDAKESEWSPTDDFLLPYSKETWRAINDLVHRDWFGRLWIVQEAKLAEAAILCCGHDQIPWSDFHQALETIGRSKNLPDEIERSLPISVKLWDMGRKRECKDPRDKIYGVLGLLPALFRAKISPQYGDTPVRTTYQEATLAHIRHVQRLELLSQSYLHRRRIDGPSWVPDFSAPYPVHNRVLHRFAAGFSRSWVRFDDSNRDFLLVEGVQCAVVTALSPPVPETMDKKAVLRAVRALEPNEVVMASTYPTGGPFSIAYAKTLSGNFLDERRPGCGWPTLESWSCQNSNNALFGPFSRGARSDSDDDTLLSYFEERALNLVEGRPYMWTKEGYFSLAPVRTAEGDIICVFLGCHFPMVLRPQPNGRFAVVGESYVYGLNDGIGLLGALPGEWRVQIFQDSSSITEGCYRFYDPDTSTLTDEDPRLEPLEEWERMDHMRTGDDPFVFQYYMHKVTGETVNSDPRMTPEALRARGVDVRTFQLV</sequence>
<reference evidence="2" key="2">
    <citation type="submission" date="2023-06" db="EMBL/GenBank/DDBJ databases">
        <authorList>
            <consortium name="Lawrence Berkeley National Laboratory"/>
            <person name="Haridas S."/>
            <person name="Hensen N."/>
            <person name="Bonometti L."/>
            <person name="Westerberg I."/>
            <person name="Brannstrom I.O."/>
            <person name="Guillou S."/>
            <person name="Cros-Aarteil S."/>
            <person name="Calhoun S."/>
            <person name="Kuo A."/>
            <person name="Mondo S."/>
            <person name="Pangilinan J."/>
            <person name="Riley R."/>
            <person name="Labutti K."/>
            <person name="Andreopoulos B."/>
            <person name="Lipzen A."/>
            <person name="Chen C."/>
            <person name="Yanf M."/>
            <person name="Daum C."/>
            <person name="Ng V."/>
            <person name="Clum A."/>
            <person name="Steindorff A."/>
            <person name="Ohm R."/>
            <person name="Martin F."/>
            <person name="Silar P."/>
            <person name="Natvig D."/>
            <person name="Lalanne C."/>
            <person name="Gautier V."/>
            <person name="Ament-Velasquez S.L."/>
            <person name="Kruys A."/>
            <person name="Hutchinson M.I."/>
            <person name="Powell A.J."/>
            <person name="Barry K."/>
            <person name="Miller A.N."/>
            <person name="Grigoriev I.V."/>
            <person name="Debuchy R."/>
            <person name="Gladieux P."/>
            <person name="Thoren M.H."/>
            <person name="Johannesson H."/>
        </authorList>
    </citation>
    <scope>NUCLEOTIDE SEQUENCE</scope>
    <source>
        <strain evidence="2">SMH4131-1</strain>
    </source>
</reference>
<dbReference type="Pfam" id="PF26639">
    <property type="entry name" value="Het-6_barrel"/>
    <property type="match status" value="1"/>
</dbReference>
<organism evidence="2 3">
    <name type="scientific">Cercophora scortea</name>
    <dbReference type="NCBI Taxonomy" id="314031"/>
    <lineage>
        <taxon>Eukaryota</taxon>
        <taxon>Fungi</taxon>
        <taxon>Dikarya</taxon>
        <taxon>Ascomycota</taxon>
        <taxon>Pezizomycotina</taxon>
        <taxon>Sordariomycetes</taxon>
        <taxon>Sordariomycetidae</taxon>
        <taxon>Sordariales</taxon>
        <taxon>Lasiosphaeriaceae</taxon>
        <taxon>Cercophora</taxon>
    </lineage>
</organism>
<reference evidence="2" key="1">
    <citation type="journal article" date="2023" name="Mol. Phylogenet. Evol.">
        <title>Genome-scale phylogeny and comparative genomics of the fungal order Sordariales.</title>
        <authorList>
            <person name="Hensen N."/>
            <person name="Bonometti L."/>
            <person name="Westerberg I."/>
            <person name="Brannstrom I.O."/>
            <person name="Guillou S."/>
            <person name="Cros-Aarteil S."/>
            <person name="Calhoun S."/>
            <person name="Haridas S."/>
            <person name="Kuo A."/>
            <person name="Mondo S."/>
            <person name="Pangilinan J."/>
            <person name="Riley R."/>
            <person name="LaButti K."/>
            <person name="Andreopoulos B."/>
            <person name="Lipzen A."/>
            <person name="Chen C."/>
            <person name="Yan M."/>
            <person name="Daum C."/>
            <person name="Ng V."/>
            <person name="Clum A."/>
            <person name="Steindorff A."/>
            <person name="Ohm R.A."/>
            <person name="Martin F."/>
            <person name="Silar P."/>
            <person name="Natvig D.O."/>
            <person name="Lalanne C."/>
            <person name="Gautier V."/>
            <person name="Ament-Velasquez S.L."/>
            <person name="Kruys A."/>
            <person name="Hutchinson M.I."/>
            <person name="Powell A.J."/>
            <person name="Barry K."/>
            <person name="Miller A.N."/>
            <person name="Grigoriev I.V."/>
            <person name="Debuchy R."/>
            <person name="Gladieux P."/>
            <person name="Hiltunen Thoren M."/>
            <person name="Johannesson H."/>
        </authorList>
    </citation>
    <scope>NUCLEOTIDE SEQUENCE</scope>
    <source>
        <strain evidence="2">SMH4131-1</strain>
    </source>
</reference>
<dbReference type="InterPro" id="IPR052895">
    <property type="entry name" value="HetReg/Transcr_Mod"/>
</dbReference>
<dbReference type="Pfam" id="PF06985">
    <property type="entry name" value="HET"/>
    <property type="match status" value="1"/>
</dbReference>
<comment type="caution">
    <text evidence="2">The sequence shown here is derived from an EMBL/GenBank/DDBJ whole genome shotgun (WGS) entry which is preliminary data.</text>
</comment>
<keyword evidence="3" id="KW-1185">Reference proteome</keyword>